<dbReference type="Proteomes" id="UP000319342">
    <property type="component" value="Chromosome"/>
</dbReference>
<feature type="transmembrane region" description="Helical" evidence="1">
    <location>
        <begin position="75"/>
        <end position="97"/>
    </location>
</feature>
<keyword evidence="1" id="KW-0812">Transmembrane</keyword>
<protein>
    <submittedName>
        <fullName evidence="2">Uncharacterized protein</fullName>
    </submittedName>
</protein>
<evidence type="ECO:0000256" key="1">
    <source>
        <dbReference type="SAM" id="Phobius"/>
    </source>
</evidence>
<organism evidence="2 3">
    <name type="scientific">Rohdeia mirabilis</name>
    <dbReference type="NCBI Taxonomy" id="2528008"/>
    <lineage>
        <taxon>Bacteria</taxon>
        <taxon>Pseudomonadati</taxon>
        <taxon>Planctomycetota</taxon>
        <taxon>Planctomycetia</taxon>
        <taxon>Planctomycetia incertae sedis</taxon>
        <taxon>Rohdeia</taxon>
    </lineage>
</organism>
<name>A0A518CZP0_9BACT</name>
<evidence type="ECO:0000313" key="2">
    <source>
        <dbReference type="EMBL" id="QDU84688.1"/>
    </source>
</evidence>
<reference evidence="2 3" key="1">
    <citation type="submission" date="2019-02" db="EMBL/GenBank/DDBJ databases">
        <title>Deep-cultivation of Planctomycetes and their phenomic and genomic characterization uncovers novel biology.</title>
        <authorList>
            <person name="Wiegand S."/>
            <person name="Jogler M."/>
            <person name="Boedeker C."/>
            <person name="Pinto D."/>
            <person name="Vollmers J."/>
            <person name="Rivas-Marin E."/>
            <person name="Kohn T."/>
            <person name="Peeters S.H."/>
            <person name="Heuer A."/>
            <person name="Rast P."/>
            <person name="Oberbeckmann S."/>
            <person name="Bunk B."/>
            <person name="Jeske O."/>
            <person name="Meyerdierks A."/>
            <person name="Storesund J.E."/>
            <person name="Kallscheuer N."/>
            <person name="Luecker S."/>
            <person name="Lage O.M."/>
            <person name="Pohl T."/>
            <person name="Merkel B.J."/>
            <person name="Hornburger P."/>
            <person name="Mueller R.-W."/>
            <person name="Bruemmer F."/>
            <person name="Labrenz M."/>
            <person name="Spormann A.M."/>
            <person name="Op den Camp H."/>
            <person name="Overmann J."/>
            <person name="Amann R."/>
            <person name="Jetten M.S.M."/>
            <person name="Mascher T."/>
            <person name="Medema M.H."/>
            <person name="Devos D.P."/>
            <person name="Kaster A.-K."/>
            <person name="Ovreas L."/>
            <person name="Rohde M."/>
            <person name="Galperin M.Y."/>
            <person name="Jogler C."/>
        </authorList>
    </citation>
    <scope>NUCLEOTIDE SEQUENCE [LARGE SCALE GENOMIC DNA]</scope>
    <source>
        <strain evidence="2 3">Pla163</strain>
    </source>
</reference>
<sequence length="300" mass="32597">MGRHDEVDRSGAPDTARAEAIERYTDQLLERTAGDERDRDAVERALRAWRRERDGSGESESAPVLPLARRFGRSALVRLASAAGVLLAVAVAALFLIGPGAPTADAALAGALERARAATPRMYELLFERGLGFTRAVEADLYVSGEQTFALALEKPAGTAWIGGDRAQVWVVPANPQLPVVLGDRARRTQQLLAENDVELPYVDVVSALEALSVDYDAALSADGLVLSGTKRATAPEHKADTFRLVLDEDGALASLELERRGRIALGDWRFELQARDTEVDGSVFDHASHHRADRRVIER</sequence>
<keyword evidence="1" id="KW-1133">Transmembrane helix</keyword>
<evidence type="ECO:0000313" key="3">
    <source>
        <dbReference type="Proteomes" id="UP000319342"/>
    </source>
</evidence>
<dbReference type="RefSeq" id="WP_145186682.1">
    <property type="nucleotide sequence ID" value="NZ_CP036290.1"/>
</dbReference>
<proteinExistence type="predicted"/>
<keyword evidence="1" id="KW-0472">Membrane</keyword>
<keyword evidence="3" id="KW-1185">Reference proteome</keyword>
<dbReference type="AlphaFoldDB" id="A0A518CZP0"/>
<accession>A0A518CZP0</accession>
<dbReference type="EMBL" id="CP036290">
    <property type="protein sequence ID" value="QDU84688.1"/>
    <property type="molecule type" value="Genomic_DNA"/>
</dbReference>
<gene>
    <name evidence="2" type="ORF">Pla163_18000</name>
</gene>